<name>A0A4U6U4A0_SETVI</name>
<evidence type="ECO:0000313" key="2">
    <source>
        <dbReference type="Proteomes" id="UP000298652"/>
    </source>
</evidence>
<evidence type="ECO:0000313" key="1">
    <source>
        <dbReference type="EMBL" id="TKW08159.1"/>
    </source>
</evidence>
<accession>A0A4U6U4A0</accession>
<sequence>MAHLVPPELTPPHVVHRWFLDTCPVLNLYPSASWKISSSATGTLAGGA</sequence>
<organism evidence="1 2">
    <name type="scientific">Setaria viridis</name>
    <name type="common">Green bristlegrass</name>
    <name type="synonym">Setaria italica subsp. viridis</name>
    <dbReference type="NCBI Taxonomy" id="4556"/>
    <lineage>
        <taxon>Eukaryota</taxon>
        <taxon>Viridiplantae</taxon>
        <taxon>Streptophyta</taxon>
        <taxon>Embryophyta</taxon>
        <taxon>Tracheophyta</taxon>
        <taxon>Spermatophyta</taxon>
        <taxon>Magnoliopsida</taxon>
        <taxon>Liliopsida</taxon>
        <taxon>Poales</taxon>
        <taxon>Poaceae</taxon>
        <taxon>PACMAD clade</taxon>
        <taxon>Panicoideae</taxon>
        <taxon>Panicodae</taxon>
        <taxon>Paniceae</taxon>
        <taxon>Cenchrinae</taxon>
        <taxon>Setaria</taxon>
    </lineage>
</organism>
<dbReference type="AlphaFoldDB" id="A0A4U6U4A0"/>
<dbReference type="Proteomes" id="UP000298652">
    <property type="component" value="Chromosome 6"/>
</dbReference>
<reference evidence="1" key="1">
    <citation type="submission" date="2019-03" db="EMBL/GenBank/DDBJ databases">
        <title>WGS assembly of Setaria viridis.</title>
        <authorList>
            <person name="Huang P."/>
            <person name="Jenkins J."/>
            <person name="Grimwood J."/>
            <person name="Barry K."/>
            <person name="Healey A."/>
            <person name="Mamidi S."/>
            <person name="Sreedasyam A."/>
            <person name="Shu S."/>
            <person name="Feldman M."/>
            <person name="Wu J."/>
            <person name="Yu Y."/>
            <person name="Chen C."/>
            <person name="Johnson J."/>
            <person name="Rokhsar D."/>
            <person name="Baxter I."/>
            <person name="Schmutz J."/>
            <person name="Brutnell T."/>
            <person name="Kellogg E."/>
        </authorList>
    </citation>
    <scope>NUCLEOTIDE SEQUENCE [LARGE SCALE GENOMIC DNA]</scope>
</reference>
<dbReference type="EMBL" id="CM016557">
    <property type="protein sequence ID" value="TKW08159.1"/>
    <property type="molecule type" value="Genomic_DNA"/>
</dbReference>
<keyword evidence="2" id="KW-1185">Reference proteome</keyword>
<gene>
    <name evidence="1" type="ORF">SEVIR_6G010900v2</name>
</gene>
<dbReference type="Gramene" id="TKW08159">
    <property type="protein sequence ID" value="TKW08159"/>
    <property type="gene ID" value="SEVIR_6G010900v2"/>
</dbReference>
<protein>
    <submittedName>
        <fullName evidence="1">Uncharacterized protein</fullName>
    </submittedName>
</protein>
<proteinExistence type="predicted"/>